<gene>
    <name evidence="2" type="ORF">D7B24_007629</name>
</gene>
<comment type="caution">
    <text evidence="2">The sequence shown here is derived from an EMBL/GenBank/DDBJ whole genome shotgun (WGS) entry which is preliminary data.</text>
</comment>
<feature type="region of interest" description="Disordered" evidence="1">
    <location>
        <begin position="1"/>
        <end position="25"/>
    </location>
</feature>
<dbReference type="Proteomes" id="UP000267145">
    <property type="component" value="Unassembled WGS sequence"/>
</dbReference>
<feature type="non-terminal residue" evidence="2">
    <location>
        <position position="1"/>
    </location>
</feature>
<name>A0A3M9Y8P4_9PEZI</name>
<evidence type="ECO:0000256" key="1">
    <source>
        <dbReference type="SAM" id="MobiDB-lite"/>
    </source>
</evidence>
<dbReference type="EMBL" id="RBVV01000062">
    <property type="protein sequence ID" value="RNJ56146.1"/>
    <property type="molecule type" value="Genomic_DNA"/>
</dbReference>
<dbReference type="GeneID" id="39611318"/>
<reference evidence="2 3" key="1">
    <citation type="submission" date="2018-10" db="EMBL/GenBank/DDBJ databases">
        <title>Genome sequence of Verticillium nonalfalfae VnAa140.</title>
        <authorList>
            <person name="Stajich J.E."/>
            <person name="Kasson M.T."/>
        </authorList>
    </citation>
    <scope>NUCLEOTIDE SEQUENCE [LARGE SCALE GENOMIC DNA]</scope>
    <source>
        <strain evidence="2 3">VnAa140</strain>
    </source>
</reference>
<feature type="non-terminal residue" evidence="2">
    <location>
        <position position="51"/>
    </location>
</feature>
<organism evidence="2 3">
    <name type="scientific">Verticillium nonalfalfae</name>
    <dbReference type="NCBI Taxonomy" id="1051616"/>
    <lineage>
        <taxon>Eukaryota</taxon>
        <taxon>Fungi</taxon>
        <taxon>Dikarya</taxon>
        <taxon>Ascomycota</taxon>
        <taxon>Pezizomycotina</taxon>
        <taxon>Sordariomycetes</taxon>
        <taxon>Hypocreomycetidae</taxon>
        <taxon>Glomerellales</taxon>
        <taxon>Plectosphaerellaceae</taxon>
        <taxon>Verticillium</taxon>
    </lineage>
</organism>
<keyword evidence="3" id="KW-1185">Reference proteome</keyword>
<dbReference type="RefSeq" id="XP_028494304.1">
    <property type="nucleotide sequence ID" value="XM_028641735.1"/>
</dbReference>
<sequence length="51" mass="6123">SARRLLRQALRQGNLRPRKTSLLRHHGRLHHPVLYRNRLGLFAQGPHRRRV</sequence>
<dbReference type="AlphaFoldDB" id="A0A3M9Y8P4"/>
<evidence type="ECO:0000313" key="2">
    <source>
        <dbReference type="EMBL" id="RNJ56146.1"/>
    </source>
</evidence>
<accession>A0A3M9Y8P4</accession>
<proteinExistence type="predicted"/>
<evidence type="ECO:0000313" key="3">
    <source>
        <dbReference type="Proteomes" id="UP000267145"/>
    </source>
</evidence>
<protein>
    <submittedName>
        <fullName evidence="2">Uncharacterized protein</fullName>
    </submittedName>
</protein>
<feature type="compositionally biased region" description="Basic residues" evidence="1">
    <location>
        <begin position="16"/>
        <end position="25"/>
    </location>
</feature>